<evidence type="ECO:0000256" key="6">
    <source>
        <dbReference type="ARBA" id="ARBA00022679"/>
    </source>
</evidence>
<dbReference type="PANTHER" id="PTHR43290:SF2">
    <property type="entry name" value="MEVALONATE KINASE"/>
    <property type="match status" value="1"/>
</dbReference>
<dbReference type="NCBIfam" id="TIGR00549">
    <property type="entry name" value="mevalon_kin"/>
    <property type="match status" value="1"/>
</dbReference>
<comment type="pathway">
    <text evidence="16 17">Isoprenoid biosynthesis; isopentenyl diphosphate biosynthesis via mevalonate pathway; isopentenyl diphosphate from (R)-mevalonate: step 1/3.</text>
</comment>
<dbReference type="UniPathway" id="UPA00057">
    <property type="reaction ID" value="UER00098"/>
</dbReference>
<evidence type="ECO:0000313" key="22">
    <source>
        <dbReference type="Proteomes" id="UP000308092"/>
    </source>
</evidence>
<comment type="similarity">
    <text evidence="2 17">Belongs to the GHMP kinase family. Mevalonate kinase subfamily.</text>
</comment>
<organism evidence="21 22">
    <name type="scientific">Aspergillus tanneri</name>
    <dbReference type="NCBI Taxonomy" id="1220188"/>
    <lineage>
        <taxon>Eukaryota</taxon>
        <taxon>Fungi</taxon>
        <taxon>Dikarya</taxon>
        <taxon>Ascomycota</taxon>
        <taxon>Pezizomycotina</taxon>
        <taxon>Eurotiomycetes</taxon>
        <taxon>Eurotiomycetidae</taxon>
        <taxon>Eurotiales</taxon>
        <taxon>Aspergillaceae</taxon>
        <taxon>Aspergillus</taxon>
        <taxon>Aspergillus subgen. Circumdati</taxon>
    </lineage>
</organism>
<dbReference type="STRING" id="1220188.A0A4S3JDP3"/>
<evidence type="ECO:0000313" key="23">
    <source>
        <dbReference type="Proteomes" id="UP000324241"/>
    </source>
</evidence>
<evidence type="ECO:0000256" key="13">
    <source>
        <dbReference type="ARBA" id="ARBA00023166"/>
    </source>
</evidence>
<accession>A0A4S3JDP3</accession>
<dbReference type="InterPro" id="IPR006203">
    <property type="entry name" value="GHMP_knse_ATP-bd_CS"/>
</dbReference>
<evidence type="ECO:0000313" key="20">
    <source>
        <dbReference type="EMBL" id="KAA8652904.1"/>
    </source>
</evidence>
<dbReference type="Pfam" id="PF00288">
    <property type="entry name" value="GHMP_kinases_N"/>
    <property type="match status" value="1"/>
</dbReference>
<evidence type="ECO:0000256" key="11">
    <source>
        <dbReference type="ARBA" id="ARBA00023011"/>
    </source>
</evidence>
<evidence type="ECO:0000256" key="10">
    <source>
        <dbReference type="ARBA" id="ARBA00022842"/>
    </source>
</evidence>
<reference evidence="20 23" key="2">
    <citation type="submission" date="2019-08" db="EMBL/GenBank/DDBJ databases">
        <title>The genome sequence of a newly discovered highly antifungal drug resistant Aspergillus species, Aspergillus tanneri NIH 1004.</title>
        <authorList>
            <person name="Mounaud S."/>
            <person name="Singh I."/>
            <person name="Joardar V."/>
            <person name="Pakala S."/>
            <person name="Pakala S."/>
            <person name="Venepally P."/>
            <person name="Chung J.K."/>
            <person name="Losada L."/>
            <person name="Nierman W.C."/>
        </authorList>
    </citation>
    <scope>NUCLEOTIDE SEQUENCE [LARGE SCALE GENOMIC DNA]</scope>
    <source>
        <strain evidence="20 23">NIH1004</strain>
    </source>
</reference>
<dbReference type="Proteomes" id="UP000324241">
    <property type="component" value="Unassembled WGS sequence"/>
</dbReference>
<evidence type="ECO:0000256" key="2">
    <source>
        <dbReference type="ARBA" id="ARBA00006495"/>
    </source>
</evidence>
<comment type="caution">
    <text evidence="21">The sequence shown here is derived from an EMBL/GenBank/DDBJ whole genome shotgun (WGS) entry which is preliminary data.</text>
</comment>
<dbReference type="Proteomes" id="UP000308092">
    <property type="component" value="Unassembled WGS sequence"/>
</dbReference>
<keyword evidence="12 17" id="KW-0443">Lipid metabolism</keyword>
<keyword evidence="13 17" id="KW-1207">Sterol metabolism</keyword>
<dbReference type="InterPro" id="IPR036554">
    <property type="entry name" value="GHMP_kinase_C_sf"/>
</dbReference>
<evidence type="ECO:0000256" key="18">
    <source>
        <dbReference type="SAM" id="MobiDB-lite"/>
    </source>
</evidence>
<dbReference type="SUPFAM" id="SSF54211">
    <property type="entry name" value="Ribosomal protein S5 domain 2-like"/>
    <property type="match status" value="1"/>
</dbReference>
<dbReference type="PRINTS" id="PR00959">
    <property type="entry name" value="MEVGALKINASE"/>
</dbReference>
<keyword evidence="5 17" id="KW-0444">Lipid biosynthesis</keyword>
<feature type="region of interest" description="Disordered" evidence="18">
    <location>
        <begin position="68"/>
        <end position="88"/>
    </location>
</feature>
<dbReference type="GO" id="GO:0005524">
    <property type="term" value="F:ATP binding"/>
    <property type="evidence" value="ECO:0007669"/>
    <property type="project" value="UniProtKB-KW"/>
</dbReference>
<keyword evidence="11 17" id="KW-0756">Sterol biosynthesis</keyword>
<evidence type="ECO:0000256" key="17">
    <source>
        <dbReference type="RuleBase" id="RU363087"/>
    </source>
</evidence>
<dbReference type="GeneID" id="54324515"/>
<dbReference type="InterPro" id="IPR020568">
    <property type="entry name" value="Ribosomal_Su5_D2-typ_SF"/>
</dbReference>
<dbReference type="PROSITE" id="PS00627">
    <property type="entry name" value="GHMP_KINASES_ATP"/>
    <property type="match status" value="1"/>
</dbReference>
<evidence type="ECO:0000256" key="16">
    <source>
        <dbReference type="ARBA" id="ARBA00029438"/>
    </source>
</evidence>
<dbReference type="GO" id="GO:0006696">
    <property type="term" value="P:ergosterol biosynthetic process"/>
    <property type="evidence" value="ECO:0007669"/>
    <property type="project" value="TreeGrafter"/>
</dbReference>
<protein>
    <recommendedName>
        <fullName evidence="3 17">Mevalonate kinase</fullName>
        <shortName evidence="17">MK</shortName>
        <ecNumber evidence="3 17">2.7.1.36</ecNumber>
    </recommendedName>
</protein>
<comment type="catalytic activity">
    <reaction evidence="15">
        <text>(R)-mevalonate + ATP = (R)-5-phosphomevalonate + ADP + H(+)</text>
        <dbReference type="Rhea" id="RHEA:17065"/>
        <dbReference type="ChEBI" id="CHEBI:15378"/>
        <dbReference type="ChEBI" id="CHEBI:30616"/>
        <dbReference type="ChEBI" id="CHEBI:36464"/>
        <dbReference type="ChEBI" id="CHEBI:58146"/>
        <dbReference type="ChEBI" id="CHEBI:456216"/>
        <dbReference type="EC" id="2.7.1.36"/>
    </reaction>
    <physiologicalReaction direction="left-to-right" evidence="15">
        <dbReference type="Rhea" id="RHEA:17066"/>
    </physiologicalReaction>
</comment>
<keyword evidence="4 17" id="KW-0963">Cytoplasm</keyword>
<keyword evidence="7 17" id="KW-0547">Nucleotide-binding</keyword>
<evidence type="ECO:0000313" key="21">
    <source>
        <dbReference type="EMBL" id="THC93369.1"/>
    </source>
</evidence>
<dbReference type="InterPro" id="IPR006205">
    <property type="entry name" value="Mev_gal_kin"/>
</dbReference>
<keyword evidence="10" id="KW-0460">Magnesium</keyword>
<proteinExistence type="inferred from homology"/>
<keyword evidence="22" id="KW-1185">Reference proteome</keyword>
<evidence type="ECO:0000256" key="7">
    <source>
        <dbReference type="ARBA" id="ARBA00022741"/>
    </source>
</evidence>
<dbReference type="EC" id="2.7.1.36" evidence="3 17"/>
<dbReference type="GO" id="GO:0019287">
    <property type="term" value="P:isopentenyl diphosphate biosynthetic process, mevalonate pathway"/>
    <property type="evidence" value="ECO:0007669"/>
    <property type="project" value="UniProtKB-UniPathway"/>
</dbReference>
<dbReference type="VEuPathDB" id="FungiDB:EYZ11_007161"/>
<dbReference type="AlphaFoldDB" id="A0A4S3JDP3"/>
<keyword evidence="6 17" id="KW-0808">Transferase</keyword>
<dbReference type="InterPro" id="IPR006204">
    <property type="entry name" value="GHMP_kinase_N_dom"/>
</dbReference>
<dbReference type="Gene3D" id="3.30.230.10">
    <property type="match status" value="1"/>
</dbReference>
<dbReference type="InterPro" id="IPR014721">
    <property type="entry name" value="Ribsml_uS5_D2-typ_fold_subgr"/>
</dbReference>
<evidence type="ECO:0000259" key="19">
    <source>
        <dbReference type="Pfam" id="PF00288"/>
    </source>
</evidence>
<evidence type="ECO:0000256" key="14">
    <source>
        <dbReference type="ARBA" id="ARBA00023221"/>
    </source>
</evidence>
<dbReference type="PANTHER" id="PTHR43290">
    <property type="entry name" value="MEVALONATE KINASE"/>
    <property type="match status" value="1"/>
</dbReference>
<dbReference type="RefSeq" id="XP_033432265.1">
    <property type="nucleotide sequence ID" value="XM_033566508.1"/>
</dbReference>
<evidence type="ECO:0000256" key="12">
    <source>
        <dbReference type="ARBA" id="ARBA00023098"/>
    </source>
</evidence>
<evidence type="ECO:0000256" key="4">
    <source>
        <dbReference type="ARBA" id="ARBA00022490"/>
    </source>
</evidence>
<evidence type="ECO:0000256" key="15">
    <source>
        <dbReference type="ARBA" id="ARBA00029310"/>
    </source>
</evidence>
<keyword evidence="9 17" id="KW-0067">ATP-binding</keyword>
<gene>
    <name evidence="20" type="primary">ERG12_1</name>
    <name evidence="20" type="ORF">ATNIH1004_001813</name>
    <name evidence="21" type="ORF">EYZ11_007161</name>
</gene>
<name>A0A4S3JDP3_9EURO</name>
<evidence type="ECO:0000256" key="8">
    <source>
        <dbReference type="ARBA" id="ARBA00022777"/>
    </source>
</evidence>
<keyword evidence="14 17" id="KW-0753">Steroid metabolism</keyword>
<evidence type="ECO:0000256" key="3">
    <source>
        <dbReference type="ARBA" id="ARBA00012103"/>
    </source>
</evidence>
<evidence type="ECO:0000256" key="5">
    <source>
        <dbReference type="ARBA" id="ARBA00022516"/>
    </source>
</evidence>
<dbReference type="GO" id="GO:0004496">
    <property type="term" value="F:mevalonate kinase activity"/>
    <property type="evidence" value="ECO:0007669"/>
    <property type="project" value="UniProtKB-EC"/>
</dbReference>
<dbReference type="Gene3D" id="3.30.70.890">
    <property type="entry name" value="GHMP kinase, C-terminal domain"/>
    <property type="match status" value="1"/>
</dbReference>
<dbReference type="SUPFAM" id="SSF55060">
    <property type="entry name" value="GHMP Kinase, C-terminal domain"/>
    <property type="match status" value="1"/>
</dbReference>
<evidence type="ECO:0000256" key="1">
    <source>
        <dbReference type="ARBA" id="ARBA00004496"/>
    </source>
</evidence>
<comment type="function">
    <text evidence="17">Mevalonate kinase; part of the second module of ergosterol biosynthesis pathway that includes the middle steps of the pathway. The second module is carried out in the vacuole and involves the formation of farnesyl diphosphate, which is also an important intermediate in the biosynthesis of ubiquinone, dolichol, heme and prenylated proteins.</text>
</comment>
<reference evidence="21 22" key="1">
    <citation type="submission" date="2019-03" db="EMBL/GenBank/DDBJ databases">
        <title>The genome sequence of a newly discovered highly antifungal drug resistant Aspergillus species, Aspergillus tanneri NIH 1004.</title>
        <authorList>
            <person name="Mounaud S."/>
            <person name="Singh I."/>
            <person name="Joardar V."/>
            <person name="Pakala S."/>
            <person name="Pakala S."/>
            <person name="Venepally P."/>
            <person name="Hoover J."/>
            <person name="Nierman W."/>
            <person name="Chung J."/>
            <person name="Losada L."/>
        </authorList>
    </citation>
    <scope>NUCLEOTIDE SEQUENCE [LARGE SCALE GENOMIC DNA]</scope>
    <source>
        <strain evidence="21 22">NIH1004</strain>
    </source>
</reference>
<keyword evidence="8 17" id="KW-0418">Kinase</keyword>
<dbReference type="EMBL" id="QUQM01000002">
    <property type="protein sequence ID" value="KAA8652904.1"/>
    <property type="molecule type" value="Genomic_DNA"/>
</dbReference>
<comment type="subcellular location">
    <subcellularLocation>
        <location evidence="1 17">Cytoplasm</location>
    </subcellularLocation>
</comment>
<dbReference type="EMBL" id="SOSA01000269">
    <property type="protein sequence ID" value="THC93369.1"/>
    <property type="molecule type" value="Genomic_DNA"/>
</dbReference>
<keyword evidence="17" id="KW-0752">Steroid biosynthesis</keyword>
<evidence type="ECO:0000256" key="9">
    <source>
        <dbReference type="ARBA" id="ARBA00022840"/>
    </source>
</evidence>
<feature type="domain" description="GHMP kinase N-terminal" evidence="19">
    <location>
        <begin position="114"/>
        <end position="212"/>
    </location>
</feature>
<sequence>MDHFIVSAPGKIILHGEYAALYGKPAIAAAIELRSYLLVSAARDDPRSITLQSDNGIDCTWNIDDLPWPQTPRAQNDSPESDHSSPDSGLRAAIRAFLQTSAYTTSSSSAHKCIVEAFLYLYIALGSPQRPGAVYSIYSRLPIGAGLGSSASISVCMTTAILIQSGTLEKDYSLTPKAHTPVDLITRWSFIVEHFFHGTPSGVDNATSTRGGVVFFQRDPNSVKPVITPLAGVLKLPVLLVDTCESRSTASVAADVEELLAVYPKLVHLILNYIHLVTEFAKKIIEGTSQCEDPDSIVEQLGRLLPINHNLLVALGASHPRVERVRSIISSGYLGWTKLTGAGRGGCTLSLLHPKMEEQLFQETKDRLVSEGFHVYRSILGCSGAAVLQPTVAYDNNGRTATNGASAAHEILKNPKIENIDLHLERLFQGKWRHWRVSQ</sequence>
<dbReference type="GO" id="GO:0005829">
    <property type="term" value="C:cytosol"/>
    <property type="evidence" value="ECO:0007669"/>
    <property type="project" value="TreeGrafter"/>
</dbReference>
<dbReference type="OrthoDB" id="1652964at2759"/>